<keyword evidence="1" id="KW-0472">Membrane</keyword>
<keyword evidence="3" id="KW-1185">Reference proteome</keyword>
<name>A0A1H3EKM8_9GAMM</name>
<dbReference type="EMBL" id="FNNI01000007">
    <property type="protein sequence ID" value="SDX79231.1"/>
    <property type="molecule type" value="Genomic_DNA"/>
</dbReference>
<feature type="transmembrane region" description="Helical" evidence="1">
    <location>
        <begin position="46"/>
        <end position="79"/>
    </location>
</feature>
<organism evidence="2 3">
    <name type="scientific">Aidingimonas halophila</name>
    <dbReference type="NCBI Taxonomy" id="574349"/>
    <lineage>
        <taxon>Bacteria</taxon>
        <taxon>Pseudomonadati</taxon>
        <taxon>Pseudomonadota</taxon>
        <taxon>Gammaproteobacteria</taxon>
        <taxon>Oceanospirillales</taxon>
        <taxon>Halomonadaceae</taxon>
        <taxon>Aidingimonas</taxon>
    </lineage>
</organism>
<gene>
    <name evidence="2" type="ORF">SAMN05443545_107160</name>
</gene>
<keyword evidence="1" id="KW-0812">Transmembrane</keyword>
<evidence type="ECO:0000313" key="3">
    <source>
        <dbReference type="Proteomes" id="UP000198500"/>
    </source>
</evidence>
<reference evidence="2 3" key="1">
    <citation type="submission" date="2016-10" db="EMBL/GenBank/DDBJ databases">
        <authorList>
            <person name="de Groot N.N."/>
        </authorList>
    </citation>
    <scope>NUCLEOTIDE SEQUENCE [LARGE SCALE GENOMIC DNA]</scope>
    <source>
        <strain evidence="2 3">DSM 19219</strain>
    </source>
</reference>
<dbReference type="OrthoDB" id="6183864at2"/>
<evidence type="ECO:0000256" key="1">
    <source>
        <dbReference type="SAM" id="Phobius"/>
    </source>
</evidence>
<dbReference type="AlphaFoldDB" id="A0A1H3EKM8"/>
<dbReference type="Proteomes" id="UP000198500">
    <property type="component" value="Unassembled WGS sequence"/>
</dbReference>
<sequence>MTVTLIWLLAFAVFLYSCLRSWDGSLGRFFENKLPRQLLSGRDDRWIWSPALAVLGATFIVRPVEMLMTLIVLGLLFLLGKRVICLAMNKVKLH</sequence>
<accession>A0A1H3EKM8</accession>
<evidence type="ECO:0000313" key="2">
    <source>
        <dbReference type="EMBL" id="SDX79231.1"/>
    </source>
</evidence>
<protein>
    <submittedName>
        <fullName evidence="2">Uncharacterized protein</fullName>
    </submittedName>
</protein>
<proteinExistence type="predicted"/>
<dbReference type="RefSeq" id="WP_092571233.1">
    <property type="nucleotide sequence ID" value="NZ_BMXH01000006.1"/>
</dbReference>
<keyword evidence="1" id="KW-1133">Transmembrane helix</keyword>